<organism evidence="2 3">
    <name type="scientific">Streptomyces showdoensis</name>
    <dbReference type="NCBI Taxonomy" id="68268"/>
    <lineage>
        <taxon>Bacteria</taxon>
        <taxon>Bacillati</taxon>
        <taxon>Actinomycetota</taxon>
        <taxon>Actinomycetes</taxon>
        <taxon>Kitasatosporales</taxon>
        <taxon>Streptomycetaceae</taxon>
        <taxon>Streptomyces</taxon>
    </lineage>
</organism>
<evidence type="ECO:0000256" key="1">
    <source>
        <dbReference type="SAM" id="Phobius"/>
    </source>
</evidence>
<protein>
    <submittedName>
        <fullName evidence="2">Uncharacterized protein</fullName>
    </submittedName>
</protein>
<reference evidence="2 3" key="1">
    <citation type="submission" date="2015-05" db="EMBL/GenBank/DDBJ databases">
        <title>Draft Genome assembly of Streptomyces showdoensis.</title>
        <authorList>
            <person name="Thapa K.K."/>
            <person name="Metsa-Ketela M."/>
        </authorList>
    </citation>
    <scope>NUCLEOTIDE SEQUENCE [LARGE SCALE GENOMIC DNA]</scope>
    <source>
        <strain evidence="2 3">ATCC 15227</strain>
    </source>
</reference>
<name>A0A2P2GMC5_STREW</name>
<dbReference type="EMBL" id="LAQS01000024">
    <property type="protein sequence ID" value="KKZ72661.1"/>
    <property type="molecule type" value="Genomic_DNA"/>
</dbReference>
<dbReference type="RefSeq" id="WP_046908693.1">
    <property type="nucleotide sequence ID" value="NZ_BAAAXG010000026.1"/>
</dbReference>
<feature type="transmembrane region" description="Helical" evidence="1">
    <location>
        <begin position="6"/>
        <end position="28"/>
    </location>
</feature>
<keyword evidence="1" id="KW-0812">Transmembrane</keyword>
<keyword evidence="1" id="KW-0472">Membrane</keyword>
<sequence length="200" mass="21560">MNADTIALLSLAVAVLALGVAVVALVPARRSATASERSAAAAERAELAAVKAADRATWIQQEQATREAYRSVLIEFRTAVVDVEHAAVSVEIARDTHLAGDDLRTVERRVEQALESLSVVHEKFGPEVGEDMEHALLAVAEVAHARADSVHDTSGERDWHVGEGRPPMTAAEVGLEFGRALNAFDEAHRHYLTKDLSQGR</sequence>
<dbReference type="AlphaFoldDB" id="A0A2P2GMC5"/>
<dbReference type="Proteomes" id="UP000265325">
    <property type="component" value="Unassembled WGS sequence"/>
</dbReference>
<evidence type="ECO:0000313" key="3">
    <source>
        <dbReference type="Proteomes" id="UP000265325"/>
    </source>
</evidence>
<evidence type="ECO:0000313" key="2">
    <source>
        <dbReference type="EMBL" id="KKZ72661.1"/>
    </source>
</evidence>
<proteinExistence type="predicted"/>
<accession>A0A2P2GMC5</accession>
<keyword evidence="1" id="KW-1133">Transmembrane helix</keyword>
<comment type="caution">
    <text evidence="2">The sequence shown here is derived from an EMBL/GenBank/DDBJ whole genome shotgun (WGS) entry which is preliminary data.</text>
</comment>
<gene>
    <name evidence="2" type="ORF">VO63_17200</name>
</gene>
<keyword evidence="3" id="KW-1185">Reference proteome</keyword>